<evidence type="ECO:0000259" key="7">
    <source>
        <dbReference type="Pfam" id="PF00482"/>
    </source>
</evidence>
<dbReference type="PANTHER" id="PTHR35007:SF3">
    <property type="entry name" value="POSSIBLE CONSERVED ALANINE RICH MEMBRANE PROTEIN"/>
    <property type="match status" value="1"/>
</dbReference>
<organism evidence="8">
    <name type="scientific">freshwater metagenome</name>
    <dbReference type="NCBI Taxonomy" id="449393"/>
    <lineage>
        <taxon>unclassified sequences</taxon>
        <taxon>metagenomes</taxon>
        <taxon>ecological metagenomes</taxon>
    </lineage>
</organism>
<accession>A0A6J6JIE4</accession>
<evidence type="ECO:0000256" key="2">
    <source>
        <dbReference type="ARBA" id="ARBA00022475"/>
    </source>
</evidence>
<dbReference type="InterPro" id="IPR018076">
    <property type="entry name" value="T2SS_GspF_dom"/>
</dbReference>
<comment type="subcellular location">
    <subcellularLocation>
        <location evidence="1">Cell membrane</location>
        <topology evidence="1">Multi-pass membrane protein</topology>
    </subcellularLocation>
</comment>
<feature type="transmembrane region" description="Helical" evidence="6">
    <location>
        <begin position="12"/>
        <end position="37"/>
    </location>
</feature>
<keyword evidence="5 6" id="KW-0472">Membrane</keyword>
<gene>
    <name evidence="8" type="ORF">UFOPK2165_00016</name>
</gene>
<dbReference type="AlphaFoldDB" id="A0A6J6JIE4"/>
<proteinExistence type="predicted"/>
<keyword evidence="3 6" id="KW-0812">Transmembrane</keyword>
<evidence type="ECO:0000256" key="5">
    <source>
        <dbReference type="ARBA" id="ARBA00023136"/>
    </source>
</evidence>
<evidence type="ECO:0000256" key="1">
    <source>
        <dbReference type="ARBA" id="ARBA00004651"/>
    </source>
</evidence>
<dbReference type="Pfam" id="PF00482">
    <property type="entry name" value="T2SSF"/>
    <property type="match status" value="1"/>
</dbReference>
<keyword evidence="2" id="KW-1003">Cell membrane</keyword>
<reference evidence="8" key="1">
    <citation type="submission" date="2020-05" db="EMBL/GenBank/DDBJ databases">
        <authorList>
            <person name="Chiriac C."/>
            <person name="Salcher M."/>
            <person name="Ghai R."/>
            <person name="Kavagutti S V."/>
        </authorList>
    </citation>
    <scope>NUCLEOTIDE SEQUENCE</scope>
</reference>
<feature type="transmembrane region" description="Helical" evidence="6">
    <location>
        <begin position="218"/>
        <end position="242"/>
    </location>
</feature>
<keyword evidence="4 6" id="KW-1133">Transmembrane helix</keyword>
<sequence length="252" mass="27482">MIWFRSAVEGAGLARYGSTTVALTLICIGVVAGLASYSATRVLALGLITCFGALIFLFEALVMGARTRKRQLAKLWPEVVDSIQSAVSSGYSITDSISELGHNGPIHLRPYFQRFAQRMDAGWRFDQAIDESKAEFGNEHADRLFELLRMVSKSGSALLPTVLRLQSQNIRSELSLIGQIEAKQGWVSGTAKIAVAAPWIVVAMLSSRPENISAYNSLAGLTVLILGFAVSIFAYRIVILFGSIPENPRVFR</sequence>
<dbReference type="GO" id="GO:0005886">
    <property type="term" value="C:plasma membrane"/>
    <property type="evidence" value="ECO:0007669"/>
    <property type="project" value="UniProtKB-SubCell"/>
</dbReference>
<name>A0A6J6JIE4_9ZZZZ</name>
<dbReference type="EMBL" id="CAEZWA010000001">
    <property type="protein sequence ID" value="CAB4636950.1"/>
    <property type="molecule type" value="Genomic_DNA"/>
</dbReference>
<evidence type="ECO:0000256" key="4">
    <source>
        <dbReference type="ARBA" id="ARBA00022989"/>
    </source>
</evidence>
<protein>
    <submittedName>
        <fullName evidence="8">Unannotated protein</fullName>
    </submittedName>
</protein>
<evidence type="ECO:0000256" key="6">
    <source>
        <dbReference type="SAM" id="Phobius"/>
    </source>
</evidence>
<feature type="transmembrane region" description="Helical" evidence="6">
    <location>
        <begin position="186"/>
        <end position="206"/>
    </location>
</feature>
<feature type="domain" description="Type II secretion system protein GspF" evidence="7">
    <location>
        <begin position="85"/>
        <end position="205"/>
    </location>
</feature>
<evidence type="ECO:0000256" key="3">
    <source>
        <dbReference type="ARBA" id="ARBA00022692"/>
    </source>
</evidence>
<dbReference type="PANTHER" id="PTHR35007">
    <property type="entry name" value="INTEGRAL MEMBRANE PROTEIN-RELATED"/>
    <property type="match status" value="1"/>
</dbReference>
<evidence type="ECO:0000313" key="8">
    <source>
        <dbReference type="EMBL" id="CAB4636950.1"/>
    </source>
</evidence>
<feature type="transmembrane region" description="Helical" evidence="6">
    <location>
        <begin position="43"/>
        <end position="65"/>
    </location>
</feature>